<name>A0A151IFJ8_9HYME</name>
<feature type="transmembrane region" description="Helical" evidence="8">
    <location>
        <begin position="117"/>
        <end position="136"/>
    </location>
</feature>
<dbReference type="AlphaFoldDB" id="A0A151IFJ8"/>
<evidence type="ECO:0000256" key="3">
    <source>
        <dbReference type="ARBA" id="ARBA00022692"/>
    </source>
</evidence>
<dbReference type="EMBL" id="KQ977793">
    <property type="protein sequence ID" value="KYM99672.1"/>
    <property type="molecule type" value="Genomic_DNA"/>
</dbReference>
<dbReference type="PANTHER" id="PTHR20855">
    <property type="entry name" value="ADIPOR/PROGESTIN RECEPTOR-RELATED"/>
    <property type="match status" value="1"/>
</dbReference>
<evidence type="ECO:0000256" key="4">
    <source>
        <dbReference type="ARBA" id="ARBA00022989"/>
    </source>
</evidence>
<evidence type="ECO:0000256" key="1">
    <source>
        <dbReference type="ARBA" id="ARBA00004141"/>
    </source>
</evidence>
<feature type="region of interest" description="Disordered" evidence="7">
    <location>
        <begin position="1"/>
        <end position="68"/>
    </location>
</feature>
<gene>
    <name evidence="9" type="ORF">ALC62_09588</name>
</gene>
<dbReference type="STRING" id="456900.A0A151IFJ8"/>
<feature type="non-terminal residue" evidence="9">
    <location>
        <position position="1"/>
    </location>
</feature>
<evidence type="ECO:0000256" key="7">
    <source>
        <dbReference type="SAM" id="MobiDB-lite"/>
    </source>
</evidence>
<proteinExistence type="inferred from homology"/>
<feature type="binding site" evidence="6">
    <location>
        <position position="313"/>
    </location>
    <ligand>
        <name>Zn(2+)</name>
        <dbReference type="ChEBI" id="CHEBI:29105"/>
    </ligand>
</feature>
<feature type="compositionally biased region" description="Basic and acidic residues" evidence="7">
    <location>
        <begin position="42"/>
        <end position="68"/>
    </location>
</feature>
<dbReference type="GO" id="GO:0046872">
    <property type="term" value="F:metal ion binding"/>
    <property type="evidence" value="ECO:0007669"/>
    <property type="project" value="UniProtKB-KW"/>
</dbReference>
<feature type="transmembrane region" description="Helical" evidence="8">
    <location>
        <begin position="182"/>
        <end position="207"/>
    </location>
</feature>
<feature type="transmembrane region" description="Helical" evidence="8">
    <location>
        <begin position="213"/>
        <end position="231"/>
    </location>
</feature>
<dbReference type="GO" id="GO:0038023">
    <property type="term" value="F:signaling receptor activity"/>
    <property type="evidence" value="ECO:0007669"/>
    <property type="project" value="TreeGrafter"/>
</dbReference>
<keyword evidence="4 8" id="KW-1133">Transmembrane helix</keyword>
<feature type="transmembrane region" description="Helical" evidence="8">
    <location>
        <begin position="243"/>
        <end position="265"/>
    </location>
</feature>
<feature type="transmembrane region" description="Helical" evidence="8">
    <location>
        <begin position="148"/>
        <end position="170"/>
    </location>
</feature>
<dbReference type="PANTHER" id="PTHR20855:SF138">
    <property type="entry name" value="PROGESTIN AND ADIPOQ RECEPTOR FAMILY MEMBER 4"/>
    <property type="match status" value="1"/>
</dbReference>
<protein>
    <submittedName>
        <fullName evidence="9">Progestin and adipoQ receptor family member 4</fullName>
    </submittedName>
</protein>
<keyword evidence="3 8" id="KW-0812">Transmembrane</keyword>
<evidence type="ECO:0000256" key="6">
    <source>
        <dbReference type="PIRSR" id="PIRSR604254-1"/>
    </source>
</evidence>
<feature type="binding site" evidence="6">
    <location>
        <position position="168"/>
    </location>
    <ligand>
        <name>Zn(2+)</name>
        <dbReference type="ChEBI" id="CHEBI:29105"/>
    </ligand>
</feature>
<feature type="compositionally biased region" description="Polar residues" evidence="7">
    <location>
        <begin position="1"/>
        <end position="12"/>
    </location>
</feature>
<reference evidence="9 10" key="1">
    <citation type="submission" date="2016-03" db="EMBL/GenBank/DDBJ databases">
        <title>Cyphomyrmex costatus WGS genome.</title>
        <authorList>
            <person name="Nygaard S."/>
            <person name="Hu H."/>
            <person name="Boomsma J."/>
            <person name="Zhang G."/>
        </authorList>
    </citation>
    <scope>NUCLEOTIDE SEQUENCE [LARGE SCALE GENOMIC DNA]</scope>
    <source>
        <strain evidence="9">MS0001</strain>
        <tissue evidence="9">Whole body</tissue>
    </source>
</reference>
<keyword evidence="9" id="KW-0675">Receptor</keyword>
<evidence type="ECO:0000256" key="2">
    <source>
        <dbReference type="ARBA" id="ARBA00007018"/>
    </source>
</evidence>
<evidence type="ECO:0000256" key="8">
    <source>
        <dbReference type="SAM" id="Phobius"/>
    </source>
</evidence>
<dbReference type="Proteomes" id="UP000078542">
    <property type="component" value="Unassembled WGS sequence"/>
</dbReference>
<feature type="transmembrane region" description="Helical" evidence="8">
    <location>
        <begin position="271"/>
        <end position="291"/>
    </location>
</feature>
<evidence type="ECO:0000313" key="9">
    <source>
        <dbReference type="EMBL" id="KYM99672.1"/>
    </source>
</evidence>
<comment type="similarity">
    <text evidence="2">Belongs to the ADIPOR family.</text>
</comment>
<keyword evidence="10" id="KW-1185">Reference proteome</keyword>
<feature type="binding site" evidence="6">
    <location>
        <position position="309"/>
    </location>
    <ligand>
        <name>Zn(2+)</name>
        <dbReference type="ChEBI" id="CHEBI:29105"/>
    </ligand>
</feature>
<evidence type="ECO:0000313" key="10">
    <source>
        <dbReference type="Proteomes" id="UP000078542"/>
    </source>
</evidence>
<keyword evidence="6" id="KW-0862">Zinc</keyword>
<dbReference type="GO" id="GO:0016020">
    <property type="term" value="C:membrane"/>
    <property type="evidence" value="ECO:0007669"/>
    <property type="project" value="UniProtKB-SubCell"/>
</dbReference>
<dbReference type="Pfam" id="PF03006">
    <property type="entry name" value="HlyIII"/>
    <property type="match status" value="1"/>
</dbReference>
<organism evidence="9 10">
    <name type="scientific">Cyphomyrmex costatus</name>
    <dbReference type="NCBI Taxonomy" id="456900"/>
    <lineage>
        <taxon>Eukaryota</taxon>
        <taxon>Metazoa</taxon>
        <taxon>Ecdysozoa</taxon>
        <taxon>Arthropoda</taxon>
        <taxon>Hexapoda</taxon>
        <taxon>Insecta</taxon>
        <taxon>Pterygota</taxon>
        <taxon>Neoptera</taxon>
        <taxon>Endopterygota</taxon>
        <taxon>Hymenoptera</taxon>
        <taxon>Apocrita</taxon>
        <taxon>Aculeata</taxon>
        <taxon>Formicoidea</taxon>
        <taxon>Formicidae</taxon>
        <taxon>Myrmicinae</taxon>
        <taxon>Cyphomyrmex</taxon>
    </lineage>
</organism>
<keyword evidence="6" id="KW-0479">Metal-binding</keyword>
<dbReference type="InterPro" id="IPR004254">
    <property type="entry name" value="AdipoR/HlyIII-related"/>
</dbReference>
<accession>A0A151IFJ8</accession>
<evidence type="ECO:0000256" key="5">
    <source>
        <dbReference type="ARBA" id="ARBA00023136"/>
    </source>
</evidence>
<sequence length="353" mass="39845">SAGRTDPSSSRQRAPRVRRCTTLFRDDERPRHAAAVSGSSHQDTDTYGARRQDDKRMPDGAETPHPEETSAKVLLLRRWSDMPRHLQFNPHILTGYRPLMTIRQCLGSLFYIHNETVNILTHGFAILYMLVTVPHLLPWNTKGTLVGFLSWCHLIGAVSPWIGSFLYHLFMNVNYDEVFYRTLLKVDMIGIWLCQSFGAIPMMAAAVHCLTDNVWYCCIFIYCSLSVWGLLKAMTAKSPWERRLCFAPPFLMRMLIMTLRCFGIGGGSPEALTHIILQDFIAVIGATIGALRIPEKWIPGRLDLVLNSHNVMHVMVVLAVCSMHTATLKDLAWISDPSTCNKTSSLPSGREEL</sequence>
<keyword evidence="5 8" id="KW-0472">Membrane</keyword>
<comment type="subcellular location">
    <subcellularLocation>
        <location evidence="1">Membrane</location>
        <topology evidence="1">Multi-pass membrane protein</topology>
    </subcellularLocation>
</comment>